<gene>
    <name evidence="8" type="ORF">F0169_07975</name>
</gene>
<evidence type="ECO:0000256" key="4">
    <source>
        <dbReference type="PIRNR" id="PIRNR036492"/>
    </source>
</evidence>
<keyword evidence="3" id="KW-0520">NAD</keyword>
<dbReference type="RefSeq" id="WP_152746192.1">
    <property type="nucleotide sequence ID" value="NZ_VUAZ01000041.1"/>
</dbReference>
<comment type="similarity">
    <text evidence="1 4 6">Belongs to the aldehyde dehydrogenase family.</text>
</comment>
<dbReference type="InterPro" id="IPR016161">
    <property type="entry name" value="Ald_DH/histidinol_DH"/>
</dbReference>
<evidence type="ECO:0000256" key="6">
    <source>
        <dbReference type="RuleBase" id="RU003345"/>
    </source>
</evidence>
<dbReference type="PROSITE" id="PS00070">
    <property type="entry name" value="ALDEHYDE_DEHYDR_CYS"/>
    <property type="match status" value="1"/>
</dbReference>
<evidence type="ECO:0000256" key="1">
    <source>
        <dbReference type="ARBA" id="ARBA00009986"/>
    </source>
</evidence>
<dbReference type="CDD" id="cd07133">
    <property type="entry name" value="ALDH_CALDH_CalB"/>
    <property type="match status" value="1"/>
</dbReference>
<dbReference type="Gene3D" id="3.40.605.10">
    <property type="entry name" value="Aldehyde Dehydrogenase, Chain A, domain 1"/>
    <property type="match status" value="1"/>
</dbReference>
<reference evidence="8 9" key="1">
    <citation type="journal article" date="2020" name="Int. J. Syst. Evol. Microbiol.">
        <title>Pseudomonas kitaguniensis sp. nov., a pathogen causing bacterial rot of Welsh onion in Japan.</title>
        <authorList>
            <person name="Sawada H."/>
            <person name="Fujikawa T."/>
            <person name="Nishiwaki Y."/>
            <person name="Horita H."/>
        </authorList>
    </citation>
    <scope>NUCLEOTIDE SEQUENCE [LARGE SCALE GENOMIC DNA]</scope>
    <source>
        <strain evidence="8 9">MAFF 212408</strain>
    </source>
</reference>
<sequence length="478" mass="52366">MNQPLSNLPSSLEPVPLLSELFTAQQAAVYAQGAPTYEQRIAALDAVLRLVSDHHDELLEAVCADFGNRSFAETQLSELMPIVNGIKHIRSHLKAWMRPSKRKVGIAFKPATARVIYQPLGVVGILAPWNYPLTLTLAPLVEALAAGNRVMIKPSELTPRTALLLQYLLAQTFPADHVSVVIGDAQVASRFSELPFDHLLFTGSTQVGRLVMAAAARNLTPVTLELGGKSPVVLTADFPLKKAARMIAIGKLFNAGQTCVAPDYVLVPRHLVEHFATEWVAAAKQLYPTIDGNKDYTSIISRRHYERLLYLVDQAIVAGAKVWQDKAFDRTTERKVPPTLLTDVPLNTDIMREEIFGPLLPVIAYDTLDEALAFINARPKPLALYCFSNDRTSIAHVVQQTRSGGVTINGTMLHATQDDLPFGGVGESGTGAYHGYEGFVRLSHARGVFKLSPFNMSDKVSAPYGRLTRLVVRLMLGK</sequence>
<dbReference type="InterPro" id="IPR016160">
    <property type="entry name" value="Ald_DH_CS_CYS"/>
</dbReference>
<dbReference type="PANTHER" id="PTHR43570:SF20">
    <property type="entry name" value="ALDEHYDE DEHYDROGENASE ALDX-RELATED"/>
    <property type="match status" value="1"/>
</dbReference>
<reference evidence="8 9" key="2">
    <citation type="journal article" date="2023" name="Plant Pathol.">
        <title>Dismantling and reorganizing Pseudomonas marginalis sensu#lato.</title>
        <authorList>
            <person name="Sawada H."/>
            <person name="Fujikawa T."/>
            <person name="Satou M."/>
        </authorList>
    </citation>
    <scope>NUCLEOTIDE SEQUENCE [LARGE SCALE GENOMIC DNA]</scope>
    <source>
        <strain evidence="8 9">MAFF 212408</strain>
    </source>
</reference>
<name>A0A5N7KII1_9PSED</name>
<evidence type="ECO:0000313" key="9">
    <source>
        <dbReference type="Proteomes" id="UP000326112"/>
    </source>
</evidence>
<dbReference type="EMBL" id="VUAZ01000041">
    <property type="protein sequence ID" value="MPR02017.1"/>
    <property type="molecule type" value="Genomic_DNA"/>
</dbReference>
<comment type="caution">
    <text evidence="8">The sequence shown here is derived from an EMBL/GenBank/DDBJ whole genome shotgun (WGS) entry which is preliminary data.</text>
</comment>
<organism evidence="8 9">
    <name type="scientific">Pseudomonas kitaguniensis</name>
    <dbReference type="NCBI Taxonomy" id="2607908"/>
    <lineage>
        <taxon>Bacteria</taxon>
        <taxon>Pseudomonadati</taxon>
        <taxon>Pseudomonadota</taxon>
        <taxon>Gammaproteobacteria</taxon>
        <taxon>Pseudomonadales</taxon>
        <taxon>Pseudomonadaceae</taxon>
        <taxon>Pseudomonas</taxon>
    </lineage>
</organism>
<protein>
    <recommendedName>
        <fullName evidence="4">Aldehyde dehydrogenase</fullName>
    </recommendedName>
</protein>
<accession>A0A5N7KII1</accession>
<dbReference type="InterPro" id="IPR016163">
    <property type="entry name" value="Ald_DH_C"/>
</dbReference>
<dbReference type="InterPro" id="IPR029510">
    <property type="entry name" value="Ald_DH_CS_GLU"/>
</dbReference>
<evidence type="ECO:0000256" key="5">
    <source>
        <dbReference type="PROSITE-ProRule" id="PRU10007"/>
    </source>
</evidence>
<dbReference type="SUPFAM" id="SSF53720">
    <property type="entry name" value="ALDH-like"/>
    <property type="match status" value="1"/>
</dbReference>
<feature type="active site" evidence="5">
    <location>
        <position position="225"/>
    </location>
</feature>
<dbReference type="InterPro" id="IPR015590">
    <property type="entry name" value="Aldehyde_DH_dom"/>
</dbReference>
<evidence type="ECO:0000259" key="7">
    <source>
        <dbReference type="Pfam" id="PF00171"/>
    </source>
</evidence>
<dbReference type="Pfam" id="PF00171">
    <property type="entry name" value="Aldedh"/>
    <property type="match status" value="1"/>
</dbReference>
<dbReference type="PROSITE" id="PS00687">
    <property type="entry name" value="ALDEHYDE_DEHYDR_GLU"/>
    <property type="match status" value="1"/>
</dbReference>
<dbReference type="Gene3D" id="3.40.309.10">
    <property type="entry name" value="Aldehyde Dehydrogenase, Chain A, domain 2"/>
    <property type="match status" value="1"/>
</dbReference>
<evidence type="ECO:0000313" key="8">
    <source>
        <dbReference type="EMBL" id="MPR02017.1"/>
    </source>
</evidence>
<dbReference type="InterPro" id="IPR012394">
    <property type="entry name" value="Aldehyde_DH_NAD(P)"/>
</dbReference>
<proteinExistence type="inferred from homology"/>
<keyword evidence="2 4" id="KW-0560">Oxidoreductase</keyword>
<keyword evidence="9" id="KW-1185">Reference proteome</keyword>
<evidence type="ECO:0000256" key="2">
    <source>
        <dbReference type="ARBA" id="ARBA00023002"/>
    </source>
</evidence>
<feature type="domain" description="Aldehyde dehydrogenase" evidence="7">
    <location>
        <begin position="32"/>
        <end position="441"/>
    </location>
</feature>
<evidence type="ECO:0000256" key="3">
    <source>
        <dbReference type="ARBA" id="ARBA00023027"/>
    </source>
</evidence>
<dbReference type="InterPro" id="IPR016162">
    <property type="entry name" value="Ald_DH_N"/>
</dbReference>
<dbReference type="Proteomes" id="UP000326112">
    <property type="component" value="Unassembled WGS sequence"/>
</dbReference>
<dbReference type="PIRSF" id="PIRSF036492">
    <property type="entry name" value="ALDH"/>
    <property type="match status" value="1"/>
</dbReference>
<dbReference type="PANTHER" id="PTHR43570">
    <property type="entry name" value="ALDEHYDE DEHYDROGENASE"/>
    <property type="match status" value="1"/>
</dbReference>